<keyword evidence="4" id="KW-1015">Disulfide bond</keyword>
<keyword evidence="2" id="KW-0813">Transport</keyword>
<comment type="function">
    <text evidence="1">Has a glutathione-disulfide oxidoreductase activity in the presence of NADPH and glutathione reductase. Reduces low molecular weight disulfides and proteins.</text>
</comment>
<organism evidence="7">
    <name type="scientific">Haliotis diversicolor supertexta</name>
    <dbReference type="NCBI Taxonomy" id="283615"/>
    <lineage>
        <taxon>Eukaryota</taxon>
        <taxon>Metazoa</taxon>
        <taxon>Spiralia</taxon>
        <taxon>Lophotrochozoa</taxon>
        <taxon>Mollusca</taxon>
        <taxon>Gastropoda</taxon>
        <taxon>Vetigastropoda</taxon>
        <taxon>Lepetellida</taxon>
        <taxon>Haliotoidea</taxon>
        <taxon>Haliotidae</taxon>
        <taxon>Haliotis</taxon>
    </lineage>
</organism>
<dbReference type="Pfam" id="PF00462">
    <property type="entry name" value="Glutaredoxin"/>
    <property type="match status" value="1"/>
</dbReference>
<name>E6Y2Z2_HALDV</name>
<dbReference type="GO" id="GO:0015038">
    <property type="term" value="F:glutathione disulfide oxidoreductase activity"/>
    <property type="evidence" value="ECO:0007669"/>
    <property type="project" value="TreeGrafter"/>
</dbReference>
<evidence type="ECO:0000313" key="7">
    <source>
        <dbReference type="EMBL" id="ABW04624.1"/>
    </source>
</evidence>
<dbReference type="PANTHER" id="PTHR45694">
    <property type="entry name" value="GLUTAREDOXIN 2"/>
    <property type="match status" value="1"/>
</dbReference>
<accession>E6Y2Z2</accession>
<keyword evidence="3" id="KW-0249">Electron transport</keyword>
<dbReference type="PROSITE" id="PS51354">
    <property type="entry name" value="GLUTAREDOXIN_2"/>
    <property type="match status" value="1"/>
</dbReference>
<dbReference type="PRINTS" id="PR00160">
    <property type="entry name" value="GLUTAREDOXIN"/>
</dbReference>
<dbReference type="PANTHER" id="PTHR45694:SF18">
    <property type="entry name" value="GLUTAREDOXIN-1-RELATED"/>
    <property type="match status" value="1"/>
</dbReference>
<dbReference type="NCBIfam" id="TIGR02180">
    <property type="entry name" value="GRX_euk"/>
    <property type="match status" value="1"/>
</dbReference>
<dbReference type="PROSITE" id="PS00195">
    <property type="entry name" value="GLUTAREDOXIN_1"/>
    <property type="match status" value="1"/>
</dbReference>
<dbReference type="InterPro" id="IPR011767">
    <property type="entry name" value="GLR_AS"/>
</dbReference>
<dbReference type="InterPro" id="IPR036249">
    <property type="entry name" value="Thioredoxin-like_sf"/>
</dbReference>
<feature type="domain" description="Glutaredoxin" evidence="6">
    <location>
        <begin position="49"/>
        <end position="116"/>
    </location>
</feature>
<evidence type="ECO:0000259" key="6">
    <source>
        <dbReference type="Pfam" id="PF00462"/>
    </source>
</evidence>
<dbReference type="CDD" id="cd03419">
    <property type="entry name" value="GRX_GRXh_1_2_like"/>
    <property type="match status" value="1"/>
</dbReference>
<keyword evidence="5" id="KW-0676">Redox-active center</keyword>
<proteinExistence type="evidence at transcript level"/>
<dbReference type="SUPFAM" id="SSF52833">
    <property type="entry name" value="Thioredoxin-like"/>
    <property type="match status" value="1"/>
</dbReference>
<evidence type="ECO:0000256" key="5">
    <source>
        <dbReference type="ARBA" id="ARBA00023284"/>
    </source>
</evidence>
<dbReference type="EMBL" id="EU071820">
    <property type="protein sequence ID" value="ABW04624.1"/>
    <property type="molecule type" value="mRNA"/>
</dbReference>
<dbReference type="GO" id="GO:0005737">
    <property type="term" value="C:cytoplasm"/>
    <property type="evidence" value="ECO:0007669"/>
    <property type="project" value="TreeGrafter"/>
</dbReference>
<dbReference type="Gene3D" id="3.40.30.10">
    <property type="entry name" value="Glutaredoxin"/>
    <property type="match status" value="1"/>
</dbReference>
<dbReference type="InterPro" id="IPR002109">
    <property type="entry name" value="Glutaredoxin"/>
</dbReference>
<evidence type="ECO:0000256" key="2">
    <source>
        <dbReference type="ARBA" id="ARBA00022448"/>
    </source>
</evidence>
<dbReference type="InterPro" id="IPR014025">
    <property type="entry name" value="Glutaredoxin_subgr"/>
</dbReference>
<evidence type="ECO:0000256" key="1">
    <source>
        <dbReference type="ARBA" id="ARBA00002549"/>
    </source>
</evidence>
<dbReference type="AlphaFoldDB" id="E6Y2Z2"/>
<evidence type="ECO:0000256" key="3">
    <source>
        <dbReference type="ARBA" id="ARBA00022982"/>
    </source>
</evidence>
<dbReference type="InterPro" id="IPR011899">
    <property type="entry name" value="Glutaredoxin_euk/vir"/>
</dbReference>
<dbReference type="GO" id="GO:0034599">
    <property type="term" value="P:cellular response to oxidative stress"/>
    <property type="evidence" value="ECO:0007669"/>
    <property type="project" value="TreeGrafter"/>
</dbReference>
<reference evidence="7" key="1">
    <citation type="submission" date="2007-07" db="EMBL/GenBank/DDBJ databases">
        <title>Characterization of glutaredoxin in a gastropodabalone, Haliotis diversicolor supertexta.</title>
        <authorList>
            <person name="Wu L."/>
            <person name="Wu X."/>
        </authorList>
    </citation>
    <scope>NUCLEOTIDE SEQUENCE</scope>
</reference>
<evidence type="ECO:0000256" key="4">
    <source>
        <dbReference type="ARBA" id="ARBA00023157"/>
    </source>
</evidence>
<protein>
    <submittedName>
        <fullName evidence="7">Glutaredoxin</fullName>
    </submittedName>
</protein>
<sequence>MNFFRKGLRNAVANTHCFVRFSGSYRTASAIKMSEVKQLVNSKIAGKKVMVFSKSSCPYCAKAKAVFKKYVGDILSEDEYEVMEIETNSKCGEIQDYLGSITGGRTVPRVFINGKFLGGGDETAAADRSGQLKSFLQA</sequence>